<keyword evidence="3" id="KW-1185">Reference proteome</keyword>
<keyword evidence="1" id="KW-0732">Signal</keyword>
<protein>
    <recommendedName>
        <fullName evidence="4">PEGA domain-containing protein</fullName>
    </recommendedName>
</protein>
<dbReference type="AlphaFoldDB" id="A0A5S9ILZ5"/>
<sequence length="335" mass="38937">MLRFTFVFVVICALSTLSAQYVQVKIDITHDVAPPQSSSHPVAFIDAKTQIHRLLTNNRKIFPGVYDIKIKHPGYETVYRKQQQVSGPVFVVKEKLIAKKRQISFEPTPHIGCAPCPYTVIDMQNQQKVELFRETFAPGKFFHFKILFKAYKTVEVKGVLPVGEDLHIVKIPVTRLNPLEFTIRKNKKVIDEIPYEYHFTVEDKLLEAHHIITQKGIGRYYYTVMIGKSAALFRAYLGYTFVDKPLKDFRNGMNIGRPNQLSITRFIAHLQKVYALKRDDAVLVEIIENFFKEERNRNMLKRCSKEDVAKLLDYISTWKVENAQGLVEKVRKMKR</sequence>
<dbReference type="KEGG" id="uam:UABAM_02707"/>
<evidence type="ECO:0000256" key="1">
    <source>
        <dbReference type="SAM" id="SignalP"/>
    </source>
</evidence>
<name>A0A5S9ILZ5_UABAM</name>
<proteinExistence type="predicted"/>
<reference evidence="2 3" key="1">
    <citation type="submission" date="2019-08" db="EMBL/GenBank/DDBJ databases">
        <title>Complete genome sequence of Candidatus Uab amorphum.</title>
        <authorList>
            <person name="Shiratori T."/>
            <person name="Suzuki S."/>
            <person name="Kakizawa Y."/>
            <person name="Ishida K."/>
        </authorList>
    </citation>
    <scope>NUCLEOTIDE SEQUENCE [LARGE SCALE GENOMIC DNA]</scope>
    <source>
        <strain evidence="2 3">SRT547</strain>
    </source>
</reference>
<evidence type="ECO:0000313" key="3">
    <source>
        <dbReference type="Proteomes" id="UP000326354"/>
    </source>
</evidence>
<gene>
    <name evidence="2" type="ORF">UABAM_02707</name>
</gene>
<dbReference type="Proteomes" id="UP000326354">
    <property type="component" value="Chromosome"/>
</dbReference>
<evidence type="ECO:0000313" key="2">
    <source>
        <dbReference type="EMBL" id="BBM84348.1"/>
    </source>
</evidence>
<accession>A0A5S9ILZ5</accession>
<dbReference type="EMBL" id="AP019860">
    <property type="protein sequence ID" value="BBM84348.1"/>
    <property type="molecule type" value="Genomic_DNA"/>
</dbReference>
<feature type="signal peptide" evidence="1">
    <location>
        <begin position="1"/>
        <end position="19"/>
    </location>
</feature>
<dbReference type="RefSeq" id="WP_151968507.1">
    <property type="nucleotide sequence ID" value="NZ_AP019860.1"/>
</dbReference>
<organism evidence="2 3">
    <name type="scientific">Uabimicrobium amorphum</name>
    <dbReference type="NCBI Taxonomy" id="2596890"/>
    <lineage>
        <taxon>Bacteria</taxon>
        <taxon>Pseudomonadati</taxon>
        <taxon>Planctomycetota</taxon>
        <taxon>Candidatus Uabimicrobiia</taxon>
        <taxon>Candidatus Uabimicrobiales</taxon>
        <taxon>Candidatus Uabimicrobiaceae</taxon>
        <taxon>Candidatus Uabimicrobium</taxon>
    </lineage>
</organism>
<evidence type="ECO:0008006" key="4">
    <source>
        <dbReference type="Google" id="ProtNLM"/>
    </source>
</evidence>
<feature type="chain" id="PRO_5024907094" description="PEGA domain-containing protein" evidence="1">
    <location>
        <begin position="20"/>
        <end position="335"/>
    </location>
</feature>